<evidence type="ECO:0000313" key="2">
    <source>
        <dbReference type="EMBL" id="RCV30247.1"/>
    </source>
</evidence>
<organism evidence="2">
    <name type="scientific">Setaria italica</name>
    <name type="common">Foxtail millet</name>
    <name type="synonym">Panicum italicum</name>
    <dbReference type="NCBI Taxonomy" id="4555"/>
    <lineage>
        <taxon>Eukaryota</taxon>
        <taxon>Viridiplantae</taxon>
        <taxon>Streptophyta</taxon>
        <taxon>Embryophyta</taxon>
        <taxon>Tracheophyta</taxon>
        <taxon>Spermatophyta</taxon>
        <taxon>Magnoliopsida</taxon>
        <taxon>Liliopsida</taxon>
        <taxon>Poales</taxon>
        <taxon>Poaceae</taxon>
        <taxon>PACMAD clade</taxon>
        <taxon>Panicoideae</taxon>
        <taxon>Panicodae</taxon>
        <taxon>Paniceae</taxon>
        <taxon>Cenchrinae</taxon>
        <taxon>Setaria</taxon>
    </lineage>
</organism>
<accession>A0A368RJ69</accession>
<feature type="region of interest" description="Disordered" evidence="1">
    <location>
        <begin position="70"/>
        <end position="107"/>
    </location>
</feature>
<reference evidence="2" key="1">
    <citation type="journal article" date="2012" name="Nat. Biotechnol.">
        <title>Reference genome sequence of the model plant Setaria.</title>
        <authorList>
            <person name="Bennetzen J.L."/>
            <person name="Schmutz J."/>
            <person name="Wang H."/>
            <person name="Percifield R."/>
            <person name="Hawkins J."/>
            <person name="Pontaroli A.C."/>
            <person name="Estep M."/>
            <person name="Feng L."/>
            <person name="Vaughn J.N."/>
            <person name="Grimwood J."/>
            <person name="Jenkins J."/>
            <person name="Barry K."/>
            <person name="Lindquist E."/>
            <person name="Hellsten U."/>
            <person name="Deshpande S."/>
            <person name="Wang X."/>
            <person name="Wu X."/>
            <person name="Mitros T."/>
            <person name="Triplett J."/>
            <person name="Yang X."/>
            <person name="Ye C.Y."/>
            <person name="Mauro-Herrera M."/>
            <person name="Wang L."/>
            <person name="Li P."/>
            <person name="Sharma M."/>
            <person name="Sharma R."/>
            <person name="Ronald P.C."/>
            <person name="Panaud O."/>
            <person name="Kellogg E.A."/>
            <person name="Brutnell T.P."/>
            <person name="Doust A.N."/>
            <person name="Tuskan G.A."/>
            <person name="Rokhsar D."/>
            <person name="Devos K.M."/>
        </authorList>
    </citation>
    <scope>NUCLEOTIDE SEQUENCE [LARGE SCALE GENOMIC DNA]</scope>
    <source>
        <strain evidence="2">Yugu1</strain>
    </source>
</reference>
<reference evidence="2" key="2">
    <citation type="submission" date="2015-07" db="EMBL/GenBank/DDBJ databases">
        <authorList>
            <person name="Noorani M."/>
        </authorList>
    </citation>
    <scope>NUCLEOTIDE SEQUENCE</scope>
    <source>
        <strain evidence="2">Yugu1</strain>
    </source>
</reference>
<name>A0A368RJ69_SETIT</name>
<gene>
    <name evidence="2" type="ORF">SETIT_6G079000v2</name>
</gene>
<feature type="region of interest" description="Disordered" evidence="1">
    <location>
        <begin position="1"/>
        <end position="28"/>
    </location>
</feature>
<protein>
    <submittedName>
        <fullName evidence="2">Uncharacterized protein</fullName>
    </submittedName>
</protein>
<evidence type="ECO:0000256" key="1">
    <source>
        <dbReference type="SAM" id="MobiDB-lite"/>
    </source>
</evidence>
<dbReference type="AlphaFoldDB" id="A0A368RJ69"/>
<sequence>MRQRHPHATAPSVTTGQQEAIHAGQATTMPREINQFTSFRFSCREAVPVWQRRKSAETSSQACASEFVDSSFPTSSDNDGLLSSKKMSSSSCIQMGDTIPLDTRSDTMKMHLPIR</sequence>
<dbReference type="EMBL" id="CM003533">
    <property type="protein sequence ID" value="RCV30247.1"/>
    <property type="molecule type" value="Genomic_DNA"/>
</dbReference>
<proteinExistence type="predicted"/>